<proteinExistence type="predicted"/>
<evidence type="ECO:0000313" key="2">
    <source>
        <dbReference type="Proteomes" id="UP000254040"/>
    </source>
</evidence>
<dbReference type="Proteomes" id="UP000254040">
    <property type="component" value="Unassembled WGS sequence"/>
</dbReference>
<evidence type="ECO:0000313" key="1">
    <source>
        <dbReference type="EMBL" id="STY27546.1"/>
    </source>
</evidence>
<dbReference type="EMBL" id="UGOG01000002">
    <property type="protein sequence ID" value="STY27546.1"/>
    <property type="molecule type" value="Genomic_DNA"/>
</dbReference>
<dbReference type="AlphaFoldDB" id="A0A378LKX0"/>
<gene>
    <name evidence="1" type="ORF">NCTC12239_03224</name>
</gene>
<name>A0A378LKX0_9GAMM</name>
<sequence length="42" mass="4907">MDDKQEFNVSLSEQDINLFETDIQEVYDIFENPISLNSISLI</sequence>
<organism evidence="1 2">
    <name type="scientific">Legionella moravica</name>
    <dbReference type="NCBI Taxonomy" id="39962"/>
    <lineage>
        <taxon>Bacteria</taxon>
        <taxon>Pseudomonadati</taxon>
        <taxon>Pseudomonadota</taxon>
        <taxon>Gammaproteobacteria</taxon>
        <taxon>Legionellales</taxon>
        <taxon>Legionellaceae</taxon>
        <taxon>Legionella</taxon>
    </lineage>
</organism>
<accession>A0A378LKX0</accession>
<protein>
    <submittedName>
        <fullName evidence="1">Uncharacterized protein</fullName>
    </submittedName>
</protein>
<dbReference type="RefSeq" id="WP_255466126.1">
    <property type="nucleotide sequence ID" value="NZ_CAAAJG010000015.1"/>
</dbReference>
<reference evidence="1 2" key="1">
    <citation type="submission" date="2018-06" db="EMBL/GenBank/DDBJ databases">
        <authorList>
            <consortium name="Pathogen Informatics"/>
            <person name="Doyle S."/>
        </authorList>
    </citation>
    <scope>NUCLEOTIDE SEQUENCE [LARGE SCALE GENOMIC DNA]</scope>
    <source>
        <strain evidence="1 2">NCTC12239</strain>
    </source>
</reference>